<organism evidence="5 6">
    <name type="scientific">Leptospira harrisiae</name>
    <dbReference type="NCBI Taxonomy" id="2023189"/>
    <lineage>
        <taxon>Bacteria</taxon>
        <taxon>Pseudomonadati</taxon>
        <taxon>Spirochaetota</taxon>
        <taxon>Spirochaetia</taxon>
        <taxon>Leptospirales</taxon>
        <taxon>Leptospiraceae</taxon>
        <taxon>Leptospira</taxon>
    </lineage>
</organism>
<keyword evidence="1" id="KW-0813">Transport</keyword>
<reference evidence="5 6" key="1">
    <citation type="submission" date="2017-07" db="EMBL/GenBank/DDBJ databases">
        <title>Leptospira spp. isolated from tropical soils.</title>
        <authorList>
            <person name="Thibeaux R."/>
            <person name="Iraola G."/>
            <person name="Ferres I."/>
            <person name="Bierque E."/>
            <person name="Girault D."/>
            <person name="Soupe-Gilbert M.-E."/>
            <person name="Picardeau M."/>
            <person name="Goarant C."/>
        </authorList>
    </citation>
    <scope>NUCLEOTIDE SEQUENCE [LARGE SCALE GENOMIC DNA]</scope>
    <source>
        <strain evidence="5 6">FH2-B-A1</strain>
    </source>
</reference>
<evidence type="ECO:0000313" key="6">
    <source>
        <dbReference type="Proteomes" id="UP000232145"/>
    </source>
</evidence>
<dbReference type="InterPro" id="IPR027417">
    <property type="entry name" value="P-loop_NTPase"/>
</dbReference>
<evidence type="ECO:0000256" key="3">
    <source>
        <dbReference type="ARBA" id="ARBA00022840"/>
    </source>
</evidence>
<dbReference type="GO" id="GO:0016887">
    <property type="term" value="F:ATP hydrolysis activity"/>
    <property type="evidence" value="ECO:0007669"/>
    <property type="project" value="InterPro"/>
</dbReference>
<keyword evidence="3 5" id="KW-0067">ATP-binding</keyword>
<gene>
    <name evidence="5" type="ORF">CH364_00805</name>
</gene>
<dbReference type="PANTHER" id="PTHR42939">
    <property type="entry name" value="ABC TRANSPORTER ATP-BINDING PROTEIN ALBC-RELATED"/>
    <property type="match status" value="1"/>
</dbReference>
<dbReference type="Gene3D" id="3.40.50.300">
    <property type="entry name" value="P-loop containing nucleotide triphosphate hydrolases"/>
    <property type="match status" value="1"/>
</dbReference>
<dbReference type="AlphaFoldDB" id="A0A2N0AKQ8"/>
<dbReference type="OrthoDB" id="2353216at2"/>
<sequence length="235" mass="26266">MIEVKNLTISYGGNSVAVKDVNFRTESGNIVSIIGPNGSGKSSLIKGILGLVQPVAGQILFQNQNGTPNTIGYMPQTPRFPTNIKVAELISFFKKLEPVEEERFQNLLSILELHNHMDKKIGSLSGGTKQKISILQCFSSKKDLYVIDEPTASLDPYISHLLKSLLVEKKEEGSLVIFSTHILKELQELADRFLLLSEGSILIDDSPENFLRKNNKTDLDQALMNFWNEEYKTKP</sequence>
<keyword evidence="6" id="KW-1185">Reference proteome</keyword>
<dbReference type="SMART" id="SM00382">
    <property type="entry name" value="AAA"/>
    <property type="match status" value="1"/>
</dbReference>
<evidence type="ECO:0000256" key="2">
    <source>
        <dbReference type="ARBA" id="ARBA00022741"/>
    </source>
</evidence>
<dbReference type="Proteomes" id="UP000232145">
    <property type="component" value="Unassembled WGS sequence"/>
</dbReference>
<protein>
    <submittedName>
        <fullName evidence="5">ABC transporter ATP-binding protein</fullName>
    </submittedName>
</protein>
<dbReference type="InterPro" id="IPR051782">
    <property type="entry name" value="ABC_Transporter_VariousFunc"/>
</dbReference>
<evidence type="ECO:0000313" key="5">
    <source>
        <dbReference type="EMBL" id="PJZ84853.1"/>
    </source>
</evidence>
<dbReference type="Pfam" id="PF00005">
    <property type="entry name" value="ABC_tran"/>
    <property type="match status" value="1"/>
</dbReference>
<dbReference type="PROSITE" id="PS50893">
    <property type="entry name" value="ABC_TRANSPORTER_2"/>
    <property type="match status" value="1"/>
</dbReference>
<accession>A0A2N0AKQ8</accession>
<dbReference type="SUPFAM" id="SSF52540">
    <property type="entry name" value="P-loop containing nucleoside triphosphate hydrolases"/>
    <property type="match status" value="1"/>
</dbReference>
<dbReference type="CDD" id="cd03230">
    <property type="entry name" value="ABC_DR_subfamily_A"/>
    <property type="match status" value="1"/>
</dbReference>
<dbReference type="PANTHER" id="PTHR42939:SF1">
    <property type="entry name" value="ABC TRANSPORTER ATP-BINDING PROTEIN ALBC-RELATED"/>
    <property type="match status" value="1"/>
</dbReference>
<name>A0A2N0AKQ8_9LEPT</name>
<feature type="domain" description="ABC transporter" evidence="4">
    <location>
        <begin position="2"/>
        <end position="223"/>
    </location>
</feature>
<dbReference type="InterPro" id="IPR003593">
    <property type="entry name" value="AAA+_ATPase"/>
</dbReference>
<dbReference type="RefSeq" id="WP_100741739.1">
    <property type="nucleotide sequence ID" value="NZ_NPDW01000001.1"/>
</dbReference>
<comment type="caution">
    <text evidence="5">The sequence shown here is derived from an EMBL/GenBank/DDBJ whole genome shotgun (WGS) entry which is preliminary data.</text>
</comment>
<dbReference type="InterPro" id="IPR003439">
    <property type="entry name" value="ABC_transporter-like_ATP-bd"/>
</dbReference>
<keyword evidence="2" id="KW-0547">Nucleotide-binding</keyword>
<evidence type="ECO:0000256" key="1">
    <source>
        <dbReference type="ARBA" id="ARBA00022448"/>
    </source>
</evidence>
<evidence type="ECO:0000259" key="4">
    <source>
        <dbReference type="PROSITE" id="PS50893"/>
    </source>
</evidence>
<dbReference type="EMBL" id="NPDX01000001">
    <property type="protein sequence ID" value="PJZ84853.1"/>
    <property type="molecule type" value="Genomic_DNA"/>
</dbReference>
<proteinExistence type="predicted"/>
<dbReference type="GO" id="GO:0005524">
    <property type="term" value="F:ATP binding"/>
    <property type="evidence" value="ECO:0007669"/>
    <property type="project" value="UniProtKB-KW"/>
</dbReference>